<evidence type="ECO:0000259" key="10">
    <source>
        <dbReference type="SMART" id="SM00322"/>
    </source>
</evidence>
<dbReference type="CDD" id="cd22394">
    <property type="entry name" value="KH-I_KRR1_rpt2"/>
    <property type="match status" value="1"/>
</dbReference>
<dbReference type="Proteomes" id="UP000013827">
    <property type="component" value="Unassembled WGS sequence"/>
</dbReference>
<keyword evidence="7 8" id="KW-0687">Ribonucleoprotein</keyword>
<keyword evidence="5 8" id="KW-0694">RNA-binding</keyword>
<dbReference type="SMART" id="SM00322">
    <property type="entry name" value="KH"/>
    <property type="match status" value="1"/>
</dbReference>
<dbReference type="PIRSF" id="PIRSF006515">
    <property type="entry name" value="KRR1"/>
    <property type="match status" value="1"/>
</dbReference>
<dbReference type="InterPro" id="IPR048550">
    <property type="entry name" value="KRR1-like_KH1_euk"/>
</dbReference>
<evidence type="ECO:0000313" key="12">
    <source>
        <dbReference type="Proteomes" id="UP000013827"/>
    </source>
</evidence>
<feature type="compositionally biased region" description="Basic residues" evidence="9">
    <location>
        <begin position="225"/>
        <end position="240"/>
    </location>
</feature>
<accession>A0A0D3IZD1</accession>
<sequence>MGKMKNMDKPWEDDSVDHWKPEAFAQGDMAGPLLEESSFAVLFPAYREKYLREVWPQVTSALKEQGVACQLDLIEGSMTVSTTRKTWDPYIILKARDLIKLLARSVHLQQALKALQDDVFSDVIKVGGLCSNKERFVKRRDRLLGPNGSTLKAIEILTGCYMMVQGNTVAVMGPHRGLKQVRKLVEDCFRNYHPVYHIKAMMIKRELERDPTLQQESWDRFLPKFKKQNVQRKKAKGKARKEREYTPFPPAPTPRKVDLQLESGEYFLSDEQKRARKQEARDQKQAEASAASAAKRQARFVAPKEAAARPAAAKRKPAEERSAADLAATLRGKDAAGKKRRVRGGQGV</sequence>
<feature type="domain" description="K Homology" evidence="10">
    <location>
        <begin position="118"/>
        <end position="190"/>
    </location>
</feature>
<dbReference type="HOGENOM" id="CLU_040185_0_0_1"/>
<dbReference type="InterPro" id="IPR048549">
    <property type="entry name" value="KRR1-like_KH2_euk"/>
</dbReference>
<dbReference type="InterPro" id="IPR048548">
    <property type="entry name" value="KRR1-like_KH2"/>
</dbReference>
<comment type="subcellular location">
    <subcellularLocation>
        <location evidence="1 8">Nucleus</location>
        <location evidence="1 8">Nucleolus</location>
    </subcellularLocation>
</comment>
<evidence type="ECO:0000256" key="7">
    <source>
        <dbReference type="ARBA" id="ARBA00023274"/>
    </source>
</evidence>
<evidence type="ECO:0000256" key="2">
    <source>
        <dbReference type="ARBA" id="ARBA00009344"/>
    </source>
</evidence>
<organism evidence="11 12">
    <name type="scientific">Emiliania huxleyi (strain CCMP1516)</name>
    <dbReference type="NCBI Taxonomy" id="280463"/>
    <lineage>
        <taxon>Eukaryota</taxon>
        <taxon>Haptista</taxon>
        <taxon>Haptophyta</taxon>
        <taxon>Prymnesiophyceae</taxon>
        <taxon>Isochrysidales</taxon>
        <taxon>Noelaerhabdaceae</taxon>
        <taxon>Emiliania</taxon>
    </lineage>
</organism>
<reference evidence="12" key="1">
    <citation type="journal article" date="2013" name="Nature">
        <title>Pan genome of the phytoplankton Emiliania underpins its global distribution.</title>
        <authorList>
            <person name="Read B.A."/>
            <person name="Kegel J."/>
            <person name="Klute M.J."/>
            <person name="Kuo A."/>
            <person name="Lefebvre S.C."/>
            <person name="Maumus F."/>
            <person name="Mayer C."/>
            <person name="Miller J."/>
            <person name="Monier A."/>
            <person name="Salamov A."/>
            <person name="Young J."/>
            <person name="Aguilar M."/>
            <person name="Claverie J.M."/>
            <person name="Frickenhaus S."/>
            <person name="Gonzalez K."/>
            <person name="Herman E.K."/>
            <person name="Lin Y.C."/>
            <person name="Napier J."/>
            <person name="Ogata H."/>
            <person name="Sarno A.F."/>
            <person name="Shmutz J."/>
            <person name="Schroeder D."/>
            <person name="de Vargas C."/>
            <person name="Verret F."/>
            <person name="von Dassow P."/>
            <person name="Valentin K."/>
            <person name="Van de Peer Y."/>
            <person name="Wheeler G."/>
            <person name="Dacks J.B."/>
            <person name="Delwiche C.F."/>
            <person name="Dyhrman S.T."/>
            <person name="Glockner G."/>
            <person name="John U."/>
            <person name="Richards T."/>
            <person name="Worden A.Z."/>
            <person name="Zhang X."/>
            <person name="Grigoriev I.V."/>
            <person name="Allen A.E."/>
            <person name="Bidle K."/>
            <person name="Borodovsky M."/>
            <person name="Bowler C."/>
            <person name="Brownlee C."/>
            <person name="Cock J.M."/>
            <person name="Elias M."/>
            <person name="Gladyshev V.N."/>
            <person name="Groth M."/>
            <person name="Guda C."/>
            <person name="Hadaegh A."/>
            <person name="Iglesias-Rodriguez M.D."/>
            <person name="Jenkins J."/>
            <person name="Jones B.M."/>
            <person name="Lawson T."/>
            <person name="Leese F."/>
            <person name="Lindquist E."/>
            <person name="Lobanov A."/>
            <person name="Lomsadze A."/>
            <person name="Malik S.B."/>
            <person name="Marsh M.E."/>
            <person name="Mackinder L."/>
            <person name="Mock T."/>
            <person name="Mueller-Roeber B."/>
            <person name="Pagarete A."/>
            <person name="Parker M."/>
            <person name="Probert I."/>
            <person name="Quesneville H."/>
            <person name="Raines C."/>
            <person name="Rensing S.A."/>
            <person name="Riano-Pachon D.M."/>
            <person name="Richier S."/>
            <person name="Rokitta S."/>
            <person name="Shiraiwa Y."/>
            <person name="Soanes D.M."/>
            <person name="van der Giezen M."/>
            <person name="Wahlund T.M."/>
            <person name="Williams B."/>
            <person name="Wilson W."/>
            <person name="Wolfe G."/>
            <person name="Wurch L.L."/>
        </authorList>
    </citation>
    <scope>NUCLEOTIDE SEQUENCE</scope>
</reference>
<keyword evidence="3 8" id="KW-0690">Ribosome biogenesis</keyword>
<dbReference type="GO" id="GO:0003723">
    <property type="term" value="F:RNA binding"/>
    <property type="evidence" value="ECO:0007669"/>
    <property type="project" value="UniProtKB-KW"/>
</dbReference>
<dbReference type="SUPFAM" id="SSF54791">
    <property type="entry name" value="Eukaryotic type KH-domain (KH-domain type I)"/>
    <property type="match status" value="1"/>
</dbReference>
<feature type="region of interest" description="Disordered" evidence="9">
    <location>
        <begin position="225"/>
        <end position="257"/>
    </location>
</feature>
<reference evidence="11" key="2">
    <citation type="submission" date="2024-10" db="UniProtKB">
        <authorList>
            <consortium name="EnsemblProtists"/>
        </authorList>
    </citation>
    <scope>IDENTIFICATION</scope>
</reference>
<protein>
    <recommendedName>
        <fullName evidence="8">KRR1 small subunit processome component</fullName>
    </recommendedName>
    <alternativeName>
        <fullName evidence="8">KRR-R motif-containing protein 1</fullName>
    </alternativeName>
</protein>
<dbReference type="EnsemblProtists" id="EOD16616">
    <property type="protein sequence ID" value="EOD16616"/>
    <property type="gene ID" value="EMIHUDRAFT_370297"/>
</dbReference>
<feature type="compositionally biased region" description="Low complexity" evidence="9">
    <location>
        <begin position="286"/>
        <end position="295"/>
    </location>
</feature>
<evidence type="ECO:0000256" key="3">
    <source>
        <dbReference type="ARBA" id="ARBA00022517"/>
    </source>
</evidence>
<name>A0A0D3IZD1_EMIH1</name>
<dbReference type="PaxDb" id="2903-EOD16616"/>
<comment type="function">
    <text evidence="8">Required for 40S ribosome biogenesis. Involved in nucleolar processing of pre-18S ribosomal RNA and ribosome assembly.</text>
</comment>
<comment type="similarity">
    <text evidence="2 8">Belongs to the KRR1 family.</text>
</comment>
<keyword evidence="4 8" id="KW-0698">rRNA processing</keyword>
<dbReference type="Gene3D" id="3.30.1370.10">
    <property type="entry name" value="K Homology domain, type 1"/>
    <property type="match status" value="2"/>
</dbReference>
<keyword evidence="12" id="KW-1185">Reference proteome</keyword>
<dbReference type="Pfam" id="PF21800">
    <property type="entry name" value="KH_KRR1_2nd"/>
    <property type="match status" value="1"/>
</dbReference>
<dbReference type="PANTHER" id="PTHR12581">
    <property type="entry name" value="HIV-1 REV BINDING PROTEIN 2, 3"/>
    <property type="match status" value="1"/>
</dbReference>
<dbReference type="STRING" id="2903.R1E0Q8"/>
<dbReference type="InterPro" id="IPR041174">
    <property type="entry name" value="KRR1-like_KH1"/>
</dbReference>
<comment type="subunit">
    <text evidence="8">Component of the ribosomal small subunit (SSU) processome.</text>
</comment>
<keyword evidence="6 8" id="KW-0539">Nucleus</keyword>
<dbReference type="FunFam" id="3.30.1370.10:FF:000014">
    <property type="entry name" value="KRR1 small subunit processome component"/>
    <property type="match status" value="1"/>
</dbReference>
<evidence type="ECO:0000256" key="5">
    <source>
        <dbReference type="ARBA" id="ARBA00022884"/>
    </source>
</evidence>
<dbReference type="AlphaFoldDB" id="A0A0D3IZD1"/>
<dbReference type="OMA" id="TPDIDKW"/>
<evidence type="ECO:0000256" key="6">
    <source>
        <dbReference type="ARBA" id="ARBA00023242"/>
    </source>
</evidence>
<dbReference type="CDD" id="cd22393">
    <property type="entry name" value="KH-I_KRR1_rpt1"/>
    <property type="match status" value="1"/>
</dbReference>
<evidence type="ECO:0000313" key="11">
    <source>
        <dbReference type="EnsemblProtists" id="EOD16616"/>
    </source>
</evidence>
<feature type="region of interest" description="Disordered" evidence="9">
    <location>
        <begin position="271"/>
        <end position="348"/>
    </location>
</feature>
<dbReference type="Pfam" id="PF17903">
    <property type="entry name" value="KH_KRR1_1st"/>
    <property type="match status" value="1"/>
</dbReference>
<dbReference type="GO" id="GO:0032040">
    <property type="term" value="C:small-subunit processome"/>
    <property type="evidence" value="ECO:0007669"/>
    <property type="project" value="TreeGrafter"/>
</dbReference>
<dbReference type="InterPro" id="IPR004087">
    <property type="entry name" value="KH_dom"/>
</dbReference>
<dbReference type="InterPro" id="IPR036612">
    <property type="entry name" value="KH_dom_type_1_sf"/>
</dbReference>
<evidence type="ECO:0000256" key="9">
    <source>
        <dbReference type="SAM" id="MobiDB-lite"/>
    </source>
</evidence>
<dbReference type="PANTHER" id="PTHR12581:SF0">
    <property type="entry name" value="KRR1 SMALL SUBUNIT PROCESSOME COMPONENT HOMOLOG"/>
    <property type="match status" value="1"/>
</dbReference>
<dbReference type="InterPro" id="IPR024166">
    <property type="entry name" value="rRNA_assembly_KRR1"/>
</dbReference>
<dbReference type="eggNOG" id="KOG2874">
    <property type="taxonomic scope" value="Eukaryota"/>
</dbReference>
<evidence type="ECO:0000256" key="8">
    <source>
        <dbReference type="PIRNR" id="PIRNR006515"/>
    </source>
</evidence>
<dbReference type="KEGG" id="ehx:EMIHUDRAFT_370297"/>
<evidence type="ECO:0000256" key="4">
    <source>
        <dbReference type="ARBA" id="ARBA00022552"/>
    </source>
</evidence>
<dbReference type="RefSeq" id="XP_005769045.1">
    <property type="nucleotide sequence ID" value="XM_005768988.1"/>
</dbReference>
<proteinExistence type="inferred from homology"/>
<feature type="compositionally biased region" description="Basic residues" evidence="9">
    <location>
        <begin position="338"/>
        <end position="348"/>
    </location>
</feature>
<evidence type="ECO:0000256" key="1">
    <source>
        <dbReference type="ARBA" id="ARBA00004604"/>
    </source>
</evidence>
<dbReference type="GO" id="GO:0006364">
    <property type="term" value="P:rRNA processing"/>
    <property type="evidence" value="ECO:0007669"/>
    <property type="project" value="UniProtKB-KW"/>
</dbReference>
<dbReference type="GeneID" id="17262765"/>
<feature type="compositionally biased region" description="Basic and acidic residues" evidence="9">
    <location>
        <begin position="271"/>
        <end position="285"/>
    </location>
</feature>